<organism evidence="1 2">
    <name type="scientific">Cricetulus griseus</name>
    <name type="common">Chinese hamster</name>
    <name type="synonym">Cricetulus barabensis griseus</name>
    <dbReference type="NCBI Taxonomy" id="10029"/>
    <lineage>
        <taxon>Eukaryota</taxon>
        <taxon>Metazoa</taxon>
        <taxon>Chordata</taxon>
        <taxon>Craniata</taxon>
        <taxon>Vertebrata</taxon>
        <taxon>Euteleostomi</taxon>
        <taxon>Mammalia</taxon>
        <taxon>Eutheria</taxon>
        <taxon>Euarchontoglires</taxon>
        <taxon>Glires</taxon>
        <taxon>Rodentia</taxon>
        <taxon>Myomorpha</taxon>
        <taxon>Muroidea</taxon>
        <taxon>Cricetidae</taxon>
        <taxon>Cricetinae</taxon>
        <taxon>Cricetulus</taxon>
    </lineage>
</organism>
<gene>
    <name evidence="1" type="ORF">I79_020857</name>
</gene>
<name>G3IB67_CRIGR</name>
<reference evidence="2" key="1">
    <citation type="journal article" date="2011" name="Nat. Biotechnol.">
        <title>The genomic sequence of the Chinese hamster ovary (CHO)-K1 cell line.</title>
        <authorList>
            <person name="Xu X."/>
            <person name="Nagarajan H."/>
            <person name="Lewis N.E."/>
            <person name="Pan S."/>
            <person name="Cai Z."/>
            <person name="Liu X."/>
            <person name="Chen W."/>
            <person name="Xie M."/>
            <person name="Wang W."/>
            <person name="Hammond S."/>
            <person name="Andersen M.R."/>
            <person name="Neff N."/>
            <person name="Passarelli B."/>
            <person name="Koh W."/>
            <person name="Fan H.C."/>
            <person name="Wang J."/>
            <person name="Gui Y."/>
            <person name="Lee K.H."/>
            <person name="Betenbaugh M.J."/>
            <person name="Quake S.R."/>
            <person name="Famili I."/>
            <person name="Palsson B.O."/>
            <person name="Wang J."/>
        </authorList>
    </citation>
    <scope>NUCLEOTIDE SEQUENCE [LARGE SCALE GENOMIC DNA]</scope>
    <source>
        <strain evidence="2">CHO K1 cell line</strain>
    </source>
</reference>
<dbReference type="EMBL" id="JH001800">
    <property type="protein sequence ID" value="EGW10481.1"/>
    <property type="molecule type" value="Genomic_DNA"/>
</dbReference>
<dbReference type="InParanoid" id="G3IB67"/>
<proteinExistence type="predicted"/>
<evidence type="ECO:0000313" key="2">
    <source>
        <dbReference type="Proteomes" id="UP000001075"/>
    </source>
</evidence>
<evidence type="ECO:0000313" key="1">
    <source>
        <dbReference type="EMBL" id="EGW10481.1"/>
    </source>
</evidence>
<protein>
    <submittedName>
        <fullName evidence="1">Uncharacterized protein</fullName>
    </submittedName>
</protein>
<dbReference type="AlphaFoldDB" id="G3IB67"/>
<sequence length="67" mass="7398">MEEGMGSPGARYKCLQAAFLWELNLGPLEEQLSPPNHQAISPVPWLGLVAYTFIPQQVDRSLSSRTA</sequence>
<accession>G3IB67</accession>
<dbReference type="Proteomes" id="UP000001075">
    <property type="component" value="Unassembled WGS sequence"/>
</dbReference>